<organism evidence="2 3">
    <name type="scientific">Streptomyces cirratus</name>
    <dbReference type="NCBI Taxonomy" id="68187"/>
    <lineage>
        <taxon>Bacteria</taxon>
        <taxon>Bacillati</taxon>
        <taxon>Actinomycetota</taxon>
        <taxon>Actinomycetes</taxon>
        <taxon>Kitasatosporales</taxon>
        <taxon>Streptomycetaceae</taxon>
        <taxon>Streptomyces</taxon>
    </lineage>
</organism>
<evidence type="ECO:0000313" key="3">
    <source>
        <dbReference type="Proteomes" id="UP000642673"/>
    </source>
</evidence>
<proteinExistence type="predicted"/>
<comment type="caution">
    <text evidence="2">The sequence shown here is derived from an EMBL/GenBank/DDBJ whole genome shotgun (WGS) entry which is preliminary data.</text>
</comment>
<evidence type="ECO:0000313" key="2">
    <source>
        <dbReference type="EMBL" id="GHB67815.1"/>
    </source>
</evidence>
<feature type="region of interest" description="Disordered" evidence="1">
    <location>
        <begin position="112"/>
        <end position="174"/>
    </location>
</feature>
<dbReference type="Proteomes" id="UP000642673">
    <property type="component" value="Unassembled WGS sequence"/>
</dbReference>
<keyword evidence="3" id="KW-1185">Reference proteome</keyword>
<protein>
    <submittedName>
        <fullName evidence="2">Uncharacterized protein</fullName>
    </submittedName>
</protein>
<dbReference type="EMBL" id="BMVP01000008">
    <property type="protein sequence ID" value="GHB67815.1"/>
    <property type="molecule type" value="Genomic_DNA"/>
</dbReference>
<reference evidence="3" key="1">
    <citation type="journal article" date="2019" name="Int. J. Syst. Evol. Microbiol.">
        <title>The Global Catalogue of Microorganisms (GCM) 10K type strain sequencing project: providing services to taxonomists for standard genome sequencing and annotation.</title>
        <authorList>
            <consortium name="The Broad Institute Genomics Platform"/>
            <consortium name="The Broad Institute Genome Sequencing Center for Infectious Disease"/>
            <person name="Wu L."/>
            <person name="Ma J."/>
        </authorList>
    </citation>
    <scope>NUCLEOTIDE SEQUENCE [LARGE SCALE GENOMIC DNA]</scope>
    <source>
        <strain evidence="3">JCM 4738</strain>
    </source>
</reference>
<name>A0ABQ3F0N3_9ACTN</name>
<evidence type="ECO:0000256" key="1">
    <source>
        <dbReference type="SAM" id="MobiDB-lite"/>
    </source>
</evidence>
<dbReference type="RefSeq" id="WP_381351809.1">
    <property type="nucleotide sequence ID" value="NZ_JBHSYU010000001.1"/>
</dbReference>
<accession>A0ABQ3F0N3</accession>
<gene>
    <name evidence="2" type="ORF">GCM10010347_42410</name>
</gene>
<feature type="compositionally biased region" description="Low complexity" evidence="1">
    <location>
        <begin position="125"/>
        <end position="168"/>
    </location>
</feature>
<sequence length="174" mass="16958">MVVLAVGAACAPLLAERAVPLHRVLLVGTPSVVGQSVPVGHFPAGAAGPLVVVAPACRTADVRTTVAATSGVGAAVAVPGRPPRILARLTDTPDSEAARNTEARLRTSLAGTGALVGGPAPTAVSGSGPPLSSSGRSSVTHLVARSPARSRTPAVAAAAPGDAPVRPVTSTTRP</sequence>